<dbReference type="InterPro" id="IPR000962">
    <property type="entry name" value="Znf_DskA_TraR"/>
</dbReference>
<dbReference type="SUPFAM" id="SSF57716">
    <property type="entry name" value="Glucocorticoid receptor-like (DNA-binding domain)"/>
    <property type="match status" value="1"/>
</dbReference>
<comment type="caution">
    <text evidence="7">The sequence shown here is derived from an EMBL/GenBank/DDBJ whole genome shotgun (WGS) entry which is preliminary data.</text>
</comment>
<dbReference type="EMBL" id="NFZT01000001">
    <property type="protein sequence ID" value="OWV34276.1"/>
    <property type="molecule type" value="Genomic_DNA"/>
</dbReference>
<accession>A0A219B830</accession>
<dbReference type="Pfam" id="PF21173">
    <property type="entry name" value="DksA-like_N"/>
    <property type="match status" value="1"/>
</dbReference>
<feature type="domain" description="DnaK suppressor protein-like N-terminal" evidence="6">
    <location>
        <begin position="10"/>
        <end position="71"/>
    </location>
</feature>
<name>A0A219B830_9SPHN</name>
<proteinExistence type="predicted"/>
<keyword evidence="3" id="KW-0862">Zinc</keyword>
<dbReference type="GO" id="GO:0008270">
    <property type="term" value="F:zinc ion binding"/>
    <property type="evidence" value="ECO:0007669"/>
    <property type="project" value="UniProtKB-KW"/>
</dbReference>
<dbReference type="OrthoDB" id="1121111at2"/>
<dbReference type="AlphaFoldDB" id="A0A219B830"/>
<dbReference type="PANTHER" id="PTHR33823">
    <property type="entry name" value="RNA POLYMERASE-BINDING TRANSCRIPTION FACTOR DKSA-RELATED"/>
    <property type="match status" value="1"/>
</dbReference>
<evidence type="ECO:0000256" key="1">
    <source>
        <dbReference type="ARBA" id="ARBA00022723"/>
    </source>
</evidence>
<feature type="domain" description="Zinc finger DksA/TraR C4-type" evidence="5">
    <location>
        <begin position="74"/>
        <end position="107"/>
    </location>
</feature>
<evidence type="ECO:0000313" key="8">
    <source>
        <dbReference type="Proteomes" id="UP000198462"/>
    </source>
</evidence>
<dbReference type="Pfam" id="PF01258">
    <property type="entry name" value="zf-dskA_traR"/>
    <property type="match status" value="1"/>
</dbReference>
<dbReference type="PANTHER" id="PTHR33823:SF4">
    <property type="entry name" value="GENERAL STRESS PROTEIN 16O"/>
    <property type="match status" value="1"/>
</dbReference>
<evidence type="ECO:0000313" key="7">
    <source>
        <dbReference type="EMBL" id="OWV34276.1"/>
    </source>
</evidence>
<gene>
    <name evidence="7" type="ORF">B5C34_12960</name>
</gene>
<dbReference type="InterPro" id="IPR048487">
    <property type="entry name" value="DksA-like_N"/>
</dbReference>
<keyword evidence="2" id="KW-0863">Zinc-finger</keyword>
<evidence type="ECO:0000259" key="6">
    <source>
        <dbReference type="Pfam" id="PF21173"/>
    </source>
</evidence>
<evidence type="ECO:0000256" key="3">
    <source>
        <dbReference type="ARBA" id="ARBA00022833"/>
    </source>
</evidence>
<evidence type="ECO:0000259" key="5">
    <source>
        <dbReference type="Pfam" id="PF01258"/>
    </source>
</evidence>
<evidence type="ECO:0000256" key="2">
    <source>
        <dbReference type="ARBA" id="ARBA00022771"/>
    </source>
</evidence>
<evidence type="ECO:0000256" key="4">
    <source>
        <dbReference type="PROSITE-ProRule" id="PRU00510"/>
    </source>
</evidence>
<keyword evidence="1" id="KW-0479">Metal-binding</keyword>
<reference evidence="8" key="1">
    <citation type="submission" date="2017-05" db="EMBL/GenBank/DDBJ databases">
        <authorList>
            <person name="Lin X."/>
        </authorList>
    </citation>
    <scope>NUCLEOTIDE SEQUENCE [LARGE SCALE GENOMIC DNA]</scope>
    <source>
        <strain evidence="8">JLT2012</strain>
    </source>
</reference>
<keyword evidence="8" id="KW-1185">Reference proteome</keyword>
<feature type="zinc finger region" description="dksA C4-type" evidence="4">
    <location>
        <begin position="79"/>
        <end position="103"/>
    </location>
</feature>
<dbReference type="PROSITE" id="PS51128">
    <property type="entry name" value="ZF_DKSA_2"/>
    <property type="match status" value="1"/>
</dbReference>
<dbReference type="RefSeq" id="WP_088712977.1">
    <property type="nucleotide sequence ID" value="NZ_NFZT01000001.1"/>
</dbReference>
<dbReference type="Proteomes" id="UP000198462">
    <property type="component" value="Unassembled WGS sequence"/>
</dbReference>
<organism evidence="7 8">
    <name type="scientific">Pacificimonas flava</name>
    <dbReference type="NCBI Taxonomy" id="1234595"/>
    <lineage>
        <taxon>Bacteria</taxon>
        <taxon>Pseudomonadati</taxon>
        <taxon>Pseudomonadota</taxon>
        <taxon>Alphaproteobacteria</taxon>
        <taxon>Sphingomonadales</taxon>
        <taxon>Sphingosinicellaceae</taxon>
        <taxon>Pacificimonas</taxon>
    </lineage>
</organism>
<dbReference type="Gene3D" id="1.20.120.910">
    <property type="entry name" value="DksA, coiled-coil domain"/>
    <property type="match status" value="1"/>
</dbReference>
<protein>
    <submittedName>
        <fullName evidence="7">Conjugal transfer protein TraR</fullName>
    </submittedName>
</protein>
<sequence length="111" mass="11823">MTDSAAAKIRLQAMQAELEQRLARVERDLGEPLNADSSEQAVELSDDEVLEGEGILVARELASVRRALGRIEQGSYGECVRCGADIAPGRLEARPEAALCIACASAETPRG</sequence>